<evidence type="ECO:0000313" key="3">
    <source>
        <dbReference type="Proteomes" id="UP000215616"/>
    </source>
</evidence>
<evidence type="ECO:0000259" key="1">
    <source>
        <dbReference type="Pfam" id="PF12728"/>
    </source>
</evidence>
<organism evidence="2 3">
    <name type="scientific">Caulobacter vibrioides</name>
    <name type="common">Caulobacter crescentus</name>
    <dbReference type="NCBI Taxonomy" id="155892"/>
    <lineage>
        <taxon>Bacteria</taxon>
        <taxon>Pseudomonadati</taxon>
        <taxon>Pseudomonadota</taxon>
        <taxon>Alphaproteobacteria</taxon>
        <taxon>Caulobacterales</taxon>
        <taxon>Caulobacteraceae</taxon>
        <taxon>Caulobacter</taxon>
    </lineage>
</organism>
<dbReference type="AlphaFoldDB" id="A0A258D4Z9"/>
<sequence length="114" mass="11937">MGSSLTFMTFAQVLSALQISDKTLRMLILTGQLPATKVGAQWRIRSDDFENFGRRDCPSISAVTSGITASPSGDTAIAPRPIAAAKVTRISSSSGSGAMPSWAAYRANARKTGA</sequence>
<comment type="caution">
    <text evidence="2">The sequence shown here is derived from an EMBL/GenBank/DDBJ whole genome shotgun (WGS) entry which is preliminary data.</text>
</comment>
<dbReference type="GO" id="GO:0003677">
    <property type="term" value="F:DNA binding"/>
    <property type="evidence" value="ECO:0007669"/>
    <property type="project" value="InterPro"/>
</dbReference>
<gene>
    <name evidence="2" type="ORF">B7Z12_10950</name>
</gene>
<evidence type="ECO:0000313" key="2">
    <source>
        <dbReference type="EMBL" id="OYX03010.1"/>
    </source>
</evidence>
<protein>
    <recommendedName>
        <fullName evidence="1">Helix-turn-helix domain-containing protein</fullName>
    </recommendedName>
</protein>
<dbReference type="InterPro" id="IPR010093">
    <property type="entry name" value="SinI_DNA-bd"/>
</dbReference>
<name>A0A258D4Z9_CAUVI</name>
<dbReference type="EMBL" id="NCDQ01000162">
    <property type="protein sequence ID" value="OYX03010.1"/>
    <property type="molecule type" value="Genomic_DNA"/>
</dbReference>
<dbReference type="Proteomes" id="UP000215616">
    <property type="component" value="Unassembled WGS sequence"/>
</dbReference>
<feature type="domain" description="Helix-turn-helix" evidence="1">
    <location>
        <begin position="7"/>
        <end position="52"/>
    </location>
</feature>
<proteinExistence type="predicted"/>
<dbReference type="InterPro" id="IPR041657">
    <property type="entry name" value="HTH_17"/>
</dbReference>
<dbReference type="NCBIfam" id="TIGR01764">
    <property type="entry name" value="excise"/>
    <property type="match status" value="1"/>
</dbReference>
<reference evidence="2 3" key="1">
    <citation type="submission" date="2017-03" db="EMBL/GenBank/DDBJ databases">
        <title>Lifting the veil on microbial sulfur biogeochemistry in mining wastewaters.</title>
        <authorList>
            <person name="Kantor R.S."/>
            <person name="Colenbrander Nelson T."/>
            <person name="Marshall S."/>
            <person name="Bennett D."/>
            <person name="Apte S."/>
            <person name="Camacho D."/>
            <person name="Thomas B.C."/>
            <person name="Warren L.A."/>
            <person name="Banfield J.F."/>
        </authorList>
    </citation>
    <scope>NUCLEOTIDE SEQUENCE [LARGE SCALE GENOMIC DNA]</scope>
    <source>
        <strain evidence="2">32-67-7</strain>
    </source>
</reference>
<accession>A0A258D4Z9</accession>
<dbReference type="Pfam" id="PF12728">
    <property type="entry name" value="HTH_17"/>
    <property type="match status" value="1"/>
</dbReference>